<dbReference type="Gene3D" id="6.20.210.20">
    <property type="entry name" value="THAP domain"/>
    <property type="match status" value="1"/>
</dbReference>
<evidence type="ECO:0000256" key="1">
    <source>
        <dbReference type="ARBA" id="ARBA00022723"/>
    </source>
</evidence>
<feature type="domain" description="THAP-type" evidence="7">
    <location>
        <begin position="1"/>
        <end position="91"/>
    </location>
</feature>
<evidence type="ECO:0000256" key="4">
    <source>
        <dbReference type="ARBA" id="ARBA00023125"/>
    </source>
</evidence>
<dbReference type="AlphaFoldDB" id="A0ABD0KBY4"/>
<gene>
    <name evidence="8" type="ORF">BaRGS_00024154</name>
</gene>
<sequence>MPSRCVVGGCSNIARDGISLHGFPADQDVRRKWDKFVLNSRKDWWVGKGVGSVTKLCSAHFHSSDFDGQVAAALGYKKTLTLKRSAVPTMLRPVSREATEQTNAARKRRADSKLEVARLLSTGPTVTYCKQNQNVVPKMTGPSLEHEADQSAVHENVAPKITGTCLEHEVDQSAVHENVVPKMTGPSLEHEADQSAVHEIMVPKMIGTSLQLEVDQSAVHKLGPELCTKGTQKGLNKPYYRSKGIQVNLADIDEATSPDTDTTQWSPGLSKLAKLPDTFQSQQEAHMIKLTGDPNQQTQENQSPQQQDDTLDEEWKPTWSKIRSSRQQEKPDFTGKTALVFISQLLQLFTVCLRCKEETKGDIVEQQGTCLIVHQRCIHCGFFREWYSQPFIRKTAKGNLLVSAAVLFSGAIFAKCERLFALMKMVFFSRGNFFYHQRKYLVPAVIRTWRMSQATILRQLSERGLPLQIAGVELK</sequence>
<dbReference type="PANTHER" id="PTHR31751">
    <property type="entry name" value="SI:CH211-108C17.2-RELATED-RELATED"/>
    <property type="match status" value="1"/>
</dbReference>
<evidence type="ECO:0000256" key="2">
    <source>
        <dbReference type="ARBA" id="ARBA00022771"/>
    </source>
</evidence>
<keyword evidence="4 5" id="KW-0238">DNA-binding</keyword>
<dbReference type="EMBL" id="JACVVK020000207">
    <property type="protein sequence ID" value="KAK7484628.1"/>
    <property type="molecule type" value="Genomic_DNA"/>
</dbReference>
<keyword evidence="1" id="KW-0479">Metal-binding</keyword>
<keyword evidence="3" id="KW-0862">Zinc</keyword>
<feature type="region of interest" description="Disordered" evidence="6">
    <location>
        <begin position="292"/>
        <end position="314"/>
    </location>
</feature>
<evidence type="ECO:0000256" key="3">
    <source>
        <dbReference type="ARBA" id="ARBA00022833"/>
    </source>
</evidence>
<dbReference type="PANTHER" id="PTHR31751:SF42">
    <property type="entry name" value="PROTEIN CBG10204"/>
    <property type="match status" value="1"/>
</dbReference>
<name>A0ABD0KBY4_9CAEN</name>
<protein>
    <recommendedName>
        <fullName evidence="7">THAP-type domain-containing protein</fullName>
    </recommendedName>
</protein>
<keyword evidence="9" id="KW-1185">Reference proteome</keyword>
<evidence type="ECO:0000313" key="9">
    <source>
        <dbReference type="Proteomes" id="UP001519460"/>
    </source>
</evidence>
<reference evidence="8 9" key="1">
    <citation type="journal article" date="2023" name="Sci. Data">
        <title>Genome assembly of the Korean intertidal mud-creeper Batillaria attramentaria.</title>
        <authorList>
            <person name="Patra A.K."/>
            <person name="Ho P.T."/>
            <person name="Jun S."/>
            <person name="Lee S.J."/>
            <person name="Kim Y."/>
            <person name="Won Y.J."/>
        </authorList>
    </citation>
    <scope>NUCLEOTIDE SEQUENCE [LARGE SCALE GENOMIC DNA]</scope>
    <source>
        <strain evidence="8">Wonlab-2016</strain>
    </source>
</reference>
<dbReference type="SMART" id="SM00692">
    <property type="entry name" value="DM3"/>
    <property type="match status" value="1"/>
</dbReference>
<feature type="compositionally biased region" description="Low complexity" evidence="6">
    <location>
        <begin position="294"/>
        <end position="308"/>
    </location>
</feature>
<dbReference type="GO" id="GO:0003677">
    <property type="term" value="F:DNA binding"/>
    <property type="evidence" value="ECO:0007669"/>
    <property type="project" value="UniProtKB-UniRule"/>
</dbReference>
<keyword evidence="2 5" id="KW-0863">Zinc-finger</keyword>
<evidence type="ECO:0000256" key="6">
    <source>
        <dbReference type="SAM" id="MobiDB-lite"/>
    </source>
</evidence>
<comment type="caution">
    <text evidence="8">The sequence shown here is derived from an EMBL/GenBank/DDBJ whole genome shotgun (WGS) entry which is preliminary data.</text>
</comment>
<dbReference type="InterPro" id="IPR038441">
    <property type="entry name" value="THAP_Znf_sf"/>
</dbReference>
<dbReference type="GO" id="GO:0008270">
    <property type="term" value="F:zinc ion binding"/>
    <property type="evidence" value="ECO:0007669"/>
    <property type="project" value="UniProtKB-KW"/>
</dbReference>
<dbReference type="InterPro" id="IPR006612">
    <property type="entry name" value="THAP_Znf"/>
</dbReference>
<dbReference type="Pfam" id="PF05485">
    <property type="entry name" value="THAP"/>
    <property type="match status" value="1"/>
</dbReference>
<dbReference type="SMART" id="SM00980">
    <property type="entry name" value="THAP"/>
    <property type="match status" value="1"/>
</dbReference>
<proteinExistence type="predicted"/>
<dbReference type="Proteomes" id="UP001519460">
    <property type="component" value="Unassembled WGS sequence"/>
</dbReference>
<evidence type="ECO:0000259" key="7">
    <source>
        <dbReference type="PROSITE" id="PS50950"/>
    </source>
</evidence>
<evidence type="ECO:0000256" key="5">
    <source>
        <dbReference type="PROSITE-ProRule" id="PRU00309"/>
    </source>
</evidence>
<accession>A0ABD0KBY4</accession>
<evidence type="ECO:0000313" key="8">
    <source>
        <dbReference type="EMBL" id="KAK7484628.1"/>
    </source>
</evidence>
<dbReference type="SUPFAM" id="SSF57716">
    <property type="entry name" value="Glucocorticoid receptor-like (DNA-binding domain)"/>
    <property type="match status" value="1"/>
</dbReference>
<organism evidence="8 9">
    <name type="scientific">Batillaria attramentaria</name>
    <dbReference type="NCBI Taxonomy" id="370345"/>
    <lineage>
        <taxon>Eukaryota</taxon>
        <taxon>Metazoa</taxon>
        <taxon>Spiralia</taxon>
        <taxon>Lophotrochozoa</taxon>
        <taxon>Mollusca</taxon>
        <taxon>Gastropoda</taxon>
        <taxon>Caenogastropoda</taxon>
        <taxon>Sorbeoconcha</taxon>
        <taxon>Cerithioidea</taxon>
        <taxon>Batillariidae</taxon>
        <taxon>Batillaria</taxon>
    </lineage>
</organism>
<dbReference type="PROSITE" id="PS50950">
    <property type="entry name" value="ZF_THAP"/>
    <property type="match status" value="1"/>
</dbReference>